<feature type="domain" description="GAE" evidence="12">
    <location>
        <begin position="752"/>
        <end position="868"/>
    </location>
</feature>
<evidence type="ECO:0000256" key="6">
    <source>
        <dbReference type="ARBA" id="ARBA00023034"/>
    </source>
</evidence>
<dbReference type="FunCoup" id="A0A168P931">
    <property type="interactions" value="314"/>
</dbReference>
<dbReference type="Gene3D" id="1.25.10.10">
    <property type="entry name" value="Leucine-rich Repeat Variant"/>
    <property type="match status" value="1"/>
</dbReference>
<sequence length="872" mass="95577">MNSINSISQQILSKLPLYRLKDLIKAVRACKTAAEERAVIQKESANIRTAFKNENNDTRHANVAKLLYIHMLGYPAHFGQMECLKLVASPKYADKRLGYLGIMLLIDEKTEVLTLVTNSLKNDLNHSNMYIVGLALCTLGNISSSEMARDLCAEVEKLLGSSNTYIRKKAALCALRIIRRVPELHENFLSRSKSLLNDRSHGVLITGVTLVTEMCQQSPENIPVFRKAVPLLVRHLKNLATSGFSPEHDVTGVTDPFLQVKILRLLRLLAQSDQEASDAMNDILAQVATNTESAKNVGNSILYETVLAIMDIQSEAGLRVLAVNILGKFLSNRDNNIRYVALETLNKTVGIEAQAVQRHRTIILDCLRDGDISIRRRALELSFALINEGNVRVLTRELLSFLEVADTEFKQSMTTKISLAAERFSPNKRWHIDTMLRMLKLAGNHVREEVLAGFIRLVAQSSDMQQYTVQKLFAALKRDISQEGLVLAGVWIIGEYGDVLIEGGLFEDEDTQMEVTDSAVVGLLESILIGPYANQLTREYVLTALMKLSSRLSDGFCQEKIKDILTKHTISMEVEIQQRAVEYTNLFSFDTIRPAVLERMPVPEGRTIIEAGSSGPNSPVTGRATSKSGPSDQDLLLDLMGVGTASSGGAIEEPEVTSPTISSPTTSTAPPRNNADFLADLFGSTGSPTTTTPAPPSQPRAPSSSLLDLLGDNEPTAISHTSGLDSMAGLSSTLNTQDHPSSPSMATRPQQQSIPGYEAYNKNGLLIHLAPSRDRKNPAIINIQVLFNNSGSQGTISNLQFQAAVTKTQRLQMAAASNTTVVPAATEKQMMRVNNPQQTAVKLRLRISYALSTTGQTVDDMADYGPFPDNTF</sequence>
<dbReference type="GO" id="GO:0016192">
    <property type="term" value="P:vesicle-mediated transport"/>
    <property type="evidence" value="ECO:0007669"/>
    <property type="project" value="InterPro"/>
</dbReference>
<accession>A0A168P931</accession>
<dbReference type="InterPro" id="IPR050840">
    <property type="entry name" value="Adaptor_Complx_Large_Subunit"/>
</dbReference>
<dbReference type="STRING" id="4829.A0A168P931"/>
<evidence type="ECO:0000256" key="10">
    <source>
        <dbReference type="PIRNR" id="PIRNR037094"/>
    </source>
</evidence>
<dbReference type="InterPro" id="IPR002553">
    <property type="entry name" value="Clathrin/coatomer_adapt-like_N"/>
</dbReference>
<dbReference type="Proteomes" id="UP000078561">
    <property type="component" value="Unassembled WGS sequence"/>
</dbReference>
<dbReference type="SUPFAM" id="SSF49348">
    <property type="entry name" value="Clathrin adaptor appendage domain"/>
    <property type="match status" value="1"/>
</dbReference>
<evidence type="ECO:0000256" key="9">
    <source>
        <dbReference type="ARBA" id="ARBA00062546"/>
    </source>
</evidence>
<evidence type="ECO:0000313" key="13">
    <source>
        <dbReference type="EMBL" id="SAM01977.1"/>
    </source>
</evidence>
<dbReference type="OrthoDB" id="28053at2759"/>
<dbReference type="Pfam" id="PF01602">
    <property type="entry name" value="Adaptin_N"/>
    <property type="match status" value="1"/>
</dbReference>
<dbReference type="Pfam" id="PF02883">
    <property type="entry name" value="Alpha_adaptinC2"/>
    <property type="match status" value="1"/>
</dbReference>
<dbReference type="InterPro" id="IPR008152">
    <property type="entry name" value="Clathrin_a/b/g-adaptin_app_Ig"/>
</dbReference>
<reference evidence="13" key="1">
    <citation type="submission" date="2016-04" db="EMBL/GenBank/DDBJ databases">
        <authorList>
            <person name="Evans L.H."/>
            <person name="Alamgir A."/>
            <person name="Owens N."/>
            <person name="Weber N.D."/>
            <person name="Virtaneva K."/>
            <person name="Barbian K."/>
            <person name="Babar A."/>
            <person name="Rosenke K."/>
        </authorList>
    </citation>
    <scope>NUCLEOTIDE SEQUENCE [LARGE SCALE GENOMIC DNA]</scope>
    <source>
        <strain evidence="13">CBS 101.48</strain>
    </source>
</reference>
<keyword evidence="7 10" id="KW-0472">Membrane</keyword>
<evidence type="ECO:0000256" key="5">
    <source>
        <dbReference type="ARBA" id="ARBA00022927"/>
    </source>
</evidence>
<evidence type="ECO:0000259" key="12">
    <source>
        <dbReference type="PROSITE" id="PS50180"/>
    </source>
</evidence>
<feature type="compositionally biased region" description="Polar residues" evidence="11">
    <location>
        <begin position="614"/>
        <end position="631"/>
    </location>
</feature>
<keyword evidence="14" id="KW-1185">Reference proteome</keyword>
<evidence type="ECO:0000256" key="7">
    <source>
        <dbReference type="ARBA" id="ARBA00023136"/>
    </source>
</evidence>
<dbReference type="InterPro" id="IPR016024">
    <property type="entry name" value="ARM-type_fold"/>
</dbReference>
<evidence type="ECO:0000313" key="14">
    <source>
        <dbReference type="Proteomes" id="UP000078561"/>
    </source>
</evidence>
<evidence type="ECO:0000256" key="8">
    <source>
        <dbReference type="ARBA" id="ARBA00023329"/>
    </source>
</evidence>
<dbReference type="Gene3D" id="2.60.40.1230">
    <property type="match status" value="1"/>
</dbReference>
<keyword evidence="6 10" id="KW-0333">Golgi apparatus</keyword>
<proteinExistence type="inferred from homology"/>
<dbReference type="GO" id="GO:0006886">
    <property type="term" value="P:intracellular protein transport"/>
    <property type="evidence" value="ECO:0007669"/>
    <property type="project" value="UniProtKB-UniRule"/>
</dbReference>
<feature type="compositionally biased region" description="Low complexity" evidence="11">
    <location>
        <begin position="657"/>
        <end position="671"/>
    </location>
</feature>
<comment type="similarity">
    <text evidence="3 10">Belongs to the adaptor complexes large subunit family.</text>
</comment>
<dbReference type="InterPro" id="IPR008153">
    <property type="entry name" value="GAE_dom"/>
</dbReference>
<evidence type="ECO:0000256" key="11">
    <source>
        <dbReference type="SAM" id="MobiDB-lite"/>
    </source>
</evidence>
<dbReference type="PROSITE" id="PS50180">
    <property type="entry name" value="GAE"/>
    <property type="match status" value="1"/>
</dbReference>
<dbReference type="AlphaFoldDB" id="A0A168P931"/>
<evidence type="ECO:0000256" key="2">
    <source>
        <dbReference type="ARBA" id="ARBA00004555"/>
    </source>
</evidence>
<dbReference type="GO" id="GO:0030121">
    <property type="term" value="C:AP-1 adaptor complex"/>
    <property type="evidence" value="ECO:0007669"/>
    <property type="project" value="InterPro"/>
</dbReference>
<dbReference type="OMA" id="AICAMRI"/>
<dbReference type="PIRSF" id="PIRSF037094">
    <property type="entry name" value="AP1_complex_gamma"/>
    <property type="match status" value="1"/>
</dbReference>
<name>A0A168P931_ABSGL</name>
<dbReference type="SUPFAM" id="SSF48371">
    <property type="entry name" value="ARM repeat"/>
    <property type="match status" value="1"/>
</dbReference>
<dbReference type="InterPro" id="IPR013041">
    <property type="entry name" value="Clathrin_app_Ig-like_sf"/>
</dbReference>
<keyword evidence="8 10" id="KW-0968">Cytoplasmic vesicle</keyword>
<comment type="subunit">
    <text evidence="9">Adaptor protein complex 1 (AP-1) is a heterotetramer composed of two large adaptins (gamma-type subunit APL4 and beta-type subunit APL2), a medium adaptin (mu-type subunit APM1) and a small adaptin (sigma-type subunit APS1). AP-1 interacts with clathrin.</text>
</comment>
<keyword evidence="5 10" id="KW-0653">Protein transport</keyword>
<dbReference type="InterPro" id="IPR011989">
    <property type="entry name" value="ARM-like"/>
</dbReference>
<evidence type="ECO:0000256" key="1">
    <source>
        <dbReference type="ARBA" id="ARBA00004156"/>
    </source>
</evidence>
<evidence type="ECO:0000256" key="4">
    <source>
        <dbReference type="ARBA" id="ARBA00022448"/>
    </source>
</evidence>
<dbReference type="SMART" id="SM00809">
    <property type="entry name" value="Alpha_adaptinC2"/>
    <property type="match status" value="1"/>
</dbReference>
<dbReference type="InterPro" id="IPR017107">
    <property type="entry name" value="AP1_complex_gsu"/>
</dbReference>
<dbReference type="GO" id="GO:0016482">
    <property type="term" value="P:cytosolic transport"/>
    <property type="evidence" value="ECO:0007669"/>
    <property type="project" value="UniProtKB-ARBA"/>
</dbReference>
<dbReference type="FunFam" id="1.25.10.10:FF:000030">
    <property type="entry name" value="AP-1 complex subunit gamma"/>
    <property type="match status" value="1"/>
</dbReference>
<comment type="subcellular location">
    <subcellularLocation>
        <location evidence="1">Cytoplasmic vesicle membrane</location>
    </subcellularLocation>
    <subcellularLocation>
        <location evidence="2">Golgi apparatus</location>
    </subcellularLocation>
</comment>
<feature type="compositionally biased region" description="Polar residues" evidence="11">
    <location>
        <begin position="716"/>
        <end position="752"/>
    </location>
</feature>
<feature type="region of interest" description="Disordered" evidence="11">
    <location>
        <begin position="607"/>
        <end position="752"/>
    </location>
</feature>
<protein>
    <recommendedName>
        <fullName evidence="10">AP-1 complex subunit gamma</fullName>
    </recommendedName>
</protein>
<dbReference type="EMBL" id="LT553633">
    <property type="protein sequence ID" value="SAM01977.1"/>
    <property type="molecule type" value="Genomic_DNA"/>
</dbReference>
<dbReference type="GO" id="GO:0005829">
    <property type="term" value="C:cytosol"/>
    <property type="evidence" value="ECO:0007669"/>
    <property type="project" value="GOC"/>
</dbReference>
<feature type="compositionally biased region" description="Low complexity" evidence="11">
    <location>
        <begin position="683"/>
        <end position="692"/>
    </location>
</feature>
<gene>
    <name evidence="13" type="primary">ABSGL_07732.1 scaffold 9091</name>
</gene>
<dbReference type="InParanoid" id="A0A168P931"/>
<evidence type="ECO:0000256" key="3">
    <source>
        <dbReference type="ARBA" id="ARBA00006613"/>
    </source>
</evidence>
<organism evidence="13">
    <name type="scientific">Absidia glauca</name>
    <name type="common">Pin mould</name>
    <dbReference type="NCBI Taxonomy" id="4829"/>
    <lineage>
        <taxon>Eukaryota</taxon>
        <taxon>Fungi</taxon>
        <taxon>Fungi incertae sedis</taxon>
        <taxon>Mucoromycota</taxon>
        <taxon>Mucoromycotina</taxon>
        <taxon>Mucoromycetes</taxon>
        <taxon>Mucorales</taxon>
        <taxon>Cunninghamellaceae</taxon>
        <taxon>Absidia</taxon>
    </lineage>
</organism>
<keyword evidence="4 10" id="KW-0813">Transport</keyword>
<dbReference type="PANTHER" id="PTHR22780">
    <property type="entry name" value="ADAPTIN, ALPHA/GAMMA/EPSILON"/>
    <property type="match status" value="1"/>
</dbReference>